<dbReference type="InterPro" id="IPR000914">
    <property type="entry name" value="SBP_5_dom"/>
</dbReference>
<comment type="similarity">
    <text evidence="2">Belongs to the bacterial solute-binding protein 5 family.</text>
</comment>
<dbReference type="Gene3D" id="3.10.105.10">
    <property type="entry name" value="Dipeptide-binding Protein, Domain 3"/>
    <property type="match status" value="1"/>
</dbReference>
<dbReference type="Proteomes" id="UP001055167">
    <property type="component" value="Unassembled WGS sequence"/>
</dbReference>
<protein>
    <submittedName>
        <fullName evidence="5">Glutathione-binding protein GsiB</fullName>
    </submittedName>
</protein>
<sequence length="538" mass="58781">MTILSRRRFAGGLGAGALQAAAGLALPARPSPARAGAPRRGGTLTVVIQPEPPTLVSLTHTAGPTTRVSPKVTEGLLSFDLDFRPKPQLATAWSVSEDGLRYRFALRRGVTWHDGRAFTSADVAHSIRLLKEHHPRGRGTFAGVVDVLTPEPHVAEIVLARPAPYLLAALTASEAPIVPRHRYAEGDPLASPNGKAPVGTGPFVFREWVQGSHILYERNPNYWDPGKPHLDRIVVRFIADANARAVALETGEIHLAPDTPVPLGQLDALKANPALRIETGGYDYQPIVYRLEFNLANPYFRHLAVRQAVAHAVDRAAINRLVFHGYSRDAPAAISPALRAFHDPDVPKHPFDPARAEALLEQAGFPRGADGVRFRVHHDYMPYSETYLQLGAYTRQALAKVGIAVTLRAQDVPSWFKRTYTDRAFDFMSNGMSHSFDPTVGVQRLYWSKNVKPGVPFSNGSGYANPEVDRLLEAAAVETDPARRRALFCAFQTIVAQDLPDVNLVTGANLTILNRRVANHPTTIDGPSDGFADVWLEA</sequence>
<dbReference type="PIRSF" id="PIRSF002741">
    <property type="entry name" value="MppA"/>
    <property type="match status" value="1"/>
</dbReference>
<evidence type="ECO:0000256" key="3">
    <source>
        <dbReference type="ARBA" id="ARBA00022729"/>
    </source>
</evidence>
<dbReference type="Pfam" id="PF00496">
    <property type="entry name" value="SBP_bac_5"/>
    <property type="match status" value="1"/>
</dbReference>
<dbReference type="EMBL" id="BPQH01000003">
    <property type="protein sequence ID" value="GJD48344.1"/>
    <property type="molecule type" value="Genomic_DNA"/>
</dbReference>
<dbReference type="CDD" id="cd08517">
    <property type="entry name" value="PBP2_NikA_DppA_OppA_like_13"/>
    <property type="match status" value="1"/>
</dbReference>
<evidence type="ECO:0000259" key="4">
    <source>
        <dbReference type="Pfam" id="PF00496"/>
    </source>
</evidence>
<dbReference type="SUPFAM" id="SSF53850">
    <property type="entry name" value="Periplasmic binding protein-like II"/>
    <property type="match status" value="1"/>
</dbReference>
<comment type="caution">
    <text evidence="5">The sequence shown here is derived from an EMBL/GenBank/DDBJ whole genome shotgun (WGS) entry which is preliminary data.</text>
</comment>
<dbReference type="InterPro" id="IPR039424">
    <property type="entry name" value="SBP_5"/>
</dbReference>
<dbReference type="PANTHER" id="PTHR30290">
    <property type="entry name" value="PERIPLASMIC BINDING COMPONENT OF ABC TRANSPORTER"/>
    <property type="match status" value="1"/>
</dbReference>
<accession>A0ABQ4QSY3</accession>
<comment type="subcellular location">
    <subcellularLocation>
        <location evidence="1">Periplasm</location>
    </subcellularLocation>
</comment>
<organism evidence="5 6">
    <name type="scientific">Methylobacterium crusticola</name>
    <dbReference type="NCBI Taxonomy" id="1697972"/>
    <lineage>
        <taxon>Bacteria</taxon>
        <taxon>Pseudomonadati</taxon>
        <taxon>Pseudomonadota</taxon>
        <taxon>Alphaproteobacteria</taxon>
        <taxon>Hyphomicrobiales</taxon>
        <taxon>Methylobacteriaceae</taxon>
        <taxon>Methylobacterium</taxon>
    </lineage>
</organism>
<evidence type="ECO:0000256" key="2">
    <source>
        <dbReference type="ARBA" id="ARBA00005695"/>
    </source>
</evidence>
<dbReference type="InterPro" id="IPR030678">
    <property type="entry name" value="Peptide/Ni-bd"/>
</dbReference>
<keyword evidence="6" id="KW-1185">Reference proteome</keyword>
<reference evidence="5" key="1">
    <citation type="journal article" date="2021" name="Front. Microbiol.">
        <title>Comprehensive Comparative Genomics and Phenotyping of Methylobacterium Species.</title>
        <authorList>
            <person name="Alessa O."/>
            <person name="Ogura Y."/>
            <person name="Fujitani Y."/>
            <person name="Takami H."/>
            <person name="Hayashi T."/>
            <person name="Sahin N."/>
            <person name="Tani A."/>
        </authorList>
    </citation>
    <scope>NUCLEOTIDE SEQUENCE</scope>
    <source>
        <strain evidence="5">KCTC 52305</strain>
    </source>
</reference>
<gene>
    <name evidence="5" type="primary">gsiB_4</name>
    <name evidence="5" type="ORF">OPKNFCMD_1062</name>
</gene>
<dbReference type="PANTHER" id="PTHR30290:SF38">
    <property type="entry name" value="D,D-DIPEPTIDE-BINDING PERIPLASMIC PROTEIN DDPA-RELATED"/>
    <property type="match status" value="1"/>
</dbReference>
<evidence type="ECO:0000313" key="6">
    <source>
        <dbReference type="Proteomes" id="UP001055167"/>
    </source>
</evidence>
<evidence type="ECO:0000313" key="5">
    <source>
        <dbReference type="EMBL" id="GJD48344.1"/>
    </source>
</evidence>
<dbReference type="InterPro" id="IPR006311">
    <property type="entry name" value="TAT_signal"/>
</dbReference>
<evidence type="ECO:0000256" key="1">
    <source>
        <dbReference type="ARBA" id="ARBA00004418"/>
    </source>
</evidence>
<dbReference type="RefSeq" id="WP_128565766.1">
    <property type="nucleotide sequence ID" value="NZ_BPQH01000003.1"/>
</dbReference>
<keyword evidence="3" id="KW-0732">Signal</keyword>
<dbReference type="Gene3D" id="3.40.190.10">
    <property type="entry name" value="Periplasmic binding protein-like II"/>
    <property type="match status" value="1"/>
</dbReference>
<feature type="domain" description="Solute-binding protein family 5" evidence="4">
    <location>
        <begin position="85"/>
        <end position="450"/>
    </location>
</feature>
<reference evidence="5" key="2">
    <citation type="submission" date="2021-08" db="EMBL/GenBank/DDBJ databases">
        <authorList>
            <person name="Tani A."/>
            <person name="Ola A."/>
            <person name="Ogura Y."/>
            <person name="Katsura K."/>
            <person name="Hayashi T."/>
        </authorList>
    </citation>
    <scope>NUCLEOTIDE SEQUENCE</scope>
    <source>
        <strain evidence="5">KCTC 52305</strain>
    </source>
</reference>
<name>A0ABQ4QSY3_9HYPH</name>
<dbReference type="PROSITE" id="PS51318">
    <property type="entry name" value="TAT"/>
    <property type="match status" value="1"/>
</dbReference>
<proteinExistence type="inferred from homology"/>